<name>A0ABN2HHU1_9ACTN</name>
<evidence type="ECO:0008006" key="4">
    <source>
        <dbReference type="Google" id="ProtNLM"/>
    </source>
</evidence>
<proteinExistence type="predicted"/>
<feature type="region of interest" description="Disordered" evidence="1">
    <location>
        <begin position="51"/>
        <end position="80"/>
    </location>
</feature>
<keyword evidence="3" id="KW-1185">Reference proteome</keyword>
<evidence type="ECO:0000313" key="2">
    <source>
        <dbReference type="EMBL" id="GAA1688151.1"/>
    </source>
</evidence>
<organism evidence="2 3">
    <name type="scientific">Kribbella yunnanensis</name>
    <dbReference type="NCBI Taxonomy" id="190194"/>
    <lineage>
        <taxon>Bacteria</taxon>
        <taxon>Bacillati</taxon>
        <taxon>Actinomycetota</taxon>
        <taxon>Actinomycetes</taxon>
        <taxon>Propionibacteriales</taxon>
        <taxon>Kribbellaceae</taxon>
        <taxon>Kribbella</taxon>
    </lineage>
</organism>
<gene>
    <name evidence="2" type="ORF">GCM10009745_36270</name>
</gene>
<dbReference type="Proteomes" id="UP001500280">
    <property type="component" value="Unassembled WGS sequence"/>
</dbReference>
<sequence length="80" mass="8877">MQHTVHLCLVAFVVRAQAGQLEIGPIVAQGNDRGRHRQQAQDFLVTHAVESDTVRSRTQTDPLQPVENLVPEADARENLP</sequence>
<evidence type="ECO:0000313" key="3">
    <source>
        <dbReference type="Proteomes" id="UP001500280"/>
    </source>
</evidence>
<reference evidence="2 3" key="1">
    <citation type="journal article" date="2019" name="Int. J. Syst. Evol. Microbiol.">
        <title>The Global Catalogue of Microorganisms (GCM) 10K type strain sequencing project: providing services to taxonomists for standard genome sequencing and annotation.</title>
        <authorList>
            <consortium name="The Broad Institute Genomics Platform"/>
            <consortium name="The Broad Institute Genome Sequencing Center for Infectious Disease"/>
            <person name="Wu L."/>
            <person name="Ma J."/>
        </authorList>
    </citation>
    <scope>NUCLEOTIDE SEQUENCE [LARGE SCALE GENOMIC DNA]</scope>
    <source>
        <strain evidence="2 3">JCM 14307</strain>
    </source>
</reference>
<dbReference type="EMBL" id="BAAANF010000013">
    <property type="protein sequence ID" value="GAA1688151.1"/>
    <property type="molecule type" value="Genomic_DNA"/>
</dbReference>
<accession>A0ABN2HHU1</accession>
<evidence type="ECO:0000256" key="1">
    <source>
        <dbReference type="SAM" id="MobiDB-lite"/>
    </source>
</evidence>
<protein>
    <recommendedName>
        <fullName evidence="4">Secreted protein</fullName>
    </recommendedName>
</protein>
<comment type="caution">
    <text evidence="2">The sequence shown here is derived from an EMBL/GenBank/DDBJ whole genome shotgun (WGS) entry which is preliminary data.</text>
</comment>